<dbReference type="AlphaFoldDB" id="A0A0D2N2H0"/>
<evidence type="ECO:0000313" key="5">
    <source>
        <dbReference type="Proteomes" id="UP000054498"/>
    </source>
</evidence>
<dbReference type="KEGG" id="mng:MNEG_7567"/>
<dbReference type="EMBL" id="KK101568">
    <property type="protein sequence ID" value="KIZ00396.1"/>
    <property type="molecule type" value="Genomic_DNA"/>
</dbReference>
<accession>A0A0D2N2H0</accession>
<dbReference type="PANTHER" id="PTHR34793:SF1">
    <property type="entry name" value="PROTEIN THYLAKOID FORMATION 1, CHLOROPLASTIC"/>
    <property type="match status" value="1"/>
</dbReference>
<dbReference type="PANTHER" id="PTHR34793">
    <property type="entry name" value="PROTEIN THYLAKOID FORMATION 1, CHLOROPLASTIC"/>
    <property type="match status" value="1"/>
</dbReference>
<dbReference type="OrthoDB" id="4812at2759"/>
<dbReference type="GO" id="GO:0045038">
    <property type="term" value="P:protein import into chloroplast thylakoid membrane"/>
    <property type="evidence" value="ECO:0007669"/>
    <property type="project" value="TreeGrafter"/>
</dbReference>
<dbReference type="Pfam" id="PF11264">
    <property type="entry name" value="ThylakoidFormat"/>
    <property type="match status" value="1"/>
</dbReference>
<dbReference type="GO" id="GO:0045037">
    <property type="term" value="P:protein import into chloroplast stroma"/>
    <property type="evidence" value="ECO:0007669"/>
    <property type="project" value="TreeGrafter"/>
</dbReference>
<dbReference type="GO" id="GO:0010027">
    <property type="term" value="P:thylakoid membrane organization"/>
    <property type="evidence" value="ECO:0007669"/>
    <property type="project" value="TreeGrafter"/>
</dbReference>
<dbReference type="RefSeq" id="XP_013899415.1">
    <property type="nucleotide sequence ID" value="XM_014043961.1"/>
</dbReference>
<evidence type="ECO:0000256" key="2">
    <source>
        <dbReference type="SAM" id="Coils"/>
    </source>
</evidence>
<dbReference type="GO" id="GO:0010207">
    <property type="term" value="P:photosystem II assembly"/>
    <property type="evidence" value="ECO:0007669"/>
    <property type="project" value="InterPro"/>
</dbReference>
<feature type="coiled-coil region" evidence="2">
    <location>
        <begin position="229"/>
        <end position="256"/>
    </location>
</feature>
<keyword evidence="5" id="KW-1185">Reference proteome</keyword>
<feature type="region of interest" description="Disordered" evidence="3">
    <location>
        <begin position="1"/>
        <end position="22"/>
    </location>
</feature>
<gene>
    <name evidence="4" type="ORF">MNEG_7567</name>
</gene>
<dbReference type="GO" id="GO:0009534">
    <property type="term" value="C:chloroplast thylakoid"/>
    <property type="evidence" value="ECO:0007669"/>
    <property type="project" value="TreeGrafter"/>
</dbReference>
<proteinExistence type="predicted"/>
<evidence type="ECO:0000256" key="1">
    <source>
        <dbReference type="ARBA" id="ARBA00023054"/>
    </source>
</evidence>
<sequence>MHSTALRGSGLRAQGKAPQAGRRSVAFASAPVSRRSVSVLAAHAPPTVADTKARFLNSYSRPIPAIYNVVVQELLVQQHFIRYNIAYQYNEVFALGFVSVFDQILDSFEQGERSKVFEAYISALGEDPARYRADAERLEADAKALTGSEGLAPDAEGSELQRVLARVAGAAADGKLAYNKFFAIGLFRLLELTGAKEPAALERLVKSVGAKPEAVNKDLLLYKGILSKLSAAKELMKEFLEREKKKQAERDAAKAEKAAATSS</sequence>
<protein>
    <submittedName>
        <fullName evidence="4">Thylakoid formation protein 1</fullName>
    </submittedName>
</protein>
<dbReference type="GeneID" id="25740443"/>
<reference evidence="4 5" key="1">
    <citation type="journal article" date="2013" name="BMC Genomics">
        <title>Reconstruction of the lipid metabolism for the microalga Monoraphidium neglectum from its genome sequence reveals characteristics suitable for biofuel production.</title>
        <authorList>
            <person name="Bogen C."/>
            <person name="Al-Dilaimi A."/>
            <person name="Albersmeier A."/>
            <person name="Wichmann J."/>
            <person name="Grundmann M."/>
            <person name="Rupp O."/>
            <person name="Lauersen K.J."/>
            <person name="Blifernez-Klassen O."/>
            <person name="Kalinowski J."/>
            <person name="Goesmann A."/>
            <person name="Mussgnug J.H."/>
            <person name="Kruse O."/>
        </authorList>
    </citation>
    <scope>NUCLEOTIDE SEQUENCE [LARGE SCALE GENOMIC DNA]</scope>
    <source>
        <strain evidence="4 5">SAG 48.87</strain>
    </source>
</reference>
<dbReference type="InterPro" id="IPR017499">
    <property type="entry name" value="Thf1"/>
</dbReference>
<name>A0A0D2N2H0_9CHLO</name>
<evidence type="ECO:0000313" key="4">
    <source>
        <dbReference type="EMBL" id="KIZ00396.1"/>
    </source>
</evidence>
<organism evidence="4 5">
    <name type="scientific">Monoraphidium neglectum</name>
    <dbReference type="NCBI Taxonomy" id="145388"/>
    <lineage>
        <taxon>Eukaryota</taxon>
        <taxon>Viridiplantae</taxon>
        <taxon>Chlorophyta</taxon>
        <taxon>core chlorophytes</taxon>
        <taxon>Chlorophyceae</taxon>
        <taxon>CS clade</taxon>
        <taxon>Sphaeropleales</taxon>
        <taxon>Selenastraceae</taxon>
        <taxon>Monoraphidium</taxon>
    </lineage>
</organism>
<dbReference type="STRING" id="145388.A0A0D2N2H0"/>
<evidence type="ECO:0000256" key="3">
    <source>
        <dbReference type="SAM" id="MobiDB-lite"/>
    </source>
</evidence>
<keyword evidence="1 2" id="KW-0175">Coiled coil</keyword>
<dbReference type="Proteomes" id="UP000054498">
    <property type="component" value="Unassembled WGS sequence"/>
</dbReference>